<dbReference type="EMBL" id="CP109535">
    <property type="protein sequence ID" value="WTY93719.1"/>
    <property type="molecule type" value="Genomic_DNA"/>
</dbReference>
<name>A0AAU3GMK6_9ACTN</name>
<feature type="compositionally biased region" description="Low complexity" evidence="1">
    <location>
        <begin position="113"/>
        <end position="138"/>
    </location>
</feature>
<proteinExistence type="predicted"/>
<evidence type="ECO:0000313" key="4">
    <source>
        <dbReference type="EMBL" id="WTY93719.1"/>
    </source>
</evidence>
<gene>
    <name evidence="4" type="ORF">OG626_01865</name>
</gene>
<sequence length="182" mass="17838">MRAIRVAPVALLGAAACVLMAPAASADVLGGGPSTSFTPSITPSSVAPGGQVTLGATGCTTDATAFSGVFDTTTIPSGRSATATVDWDAKRGASYEVTFRCGTATKSANLTITSGATSSPTTSPTTAPTTSSTASPSGVLGGLGGSVDTMDPAEIAAGSALVAVASAGAFYVLRRRRTHRQH</sequence>
<evidence type="ECO:0000256" key="3">
    <source>
        <dbReference type="SAM" id="SignalP"/>
    </source>
</evidence>
<keyword evidence="2" id="KW-0472">Membrane</keyword>
<evidence type="ECO:0000256" key="1">
    <source>
        <dbReference type="SAM" id="MobiDB-lite"/>
    </source>
</evidence>
<accession>A0AAU3GMK6</accession>
<keyword evidence="3" id="KW-0732">Signal</keyword>
<evidence type="ECO:0000256" key="2">
    <source>
        <dbReference type="SAM" id="Phobius"/>
    </source>
</evidence>
<evidence type="ECO:0008006" key="5">
    <source>
        <dbReference type="Google" id="ProtNLM"/>
    </source>
</evidence>
<feature type="signal peptide" evidence="3">
    <location>
        <begin position="1"/>
        <end position="26"/>
    </location>
</feature>
<feature type="region of interest" description="Disordered" evidence="1">
    <location>
        <begin position="112"/>
        <end position="145"/>
    </location>
</feature>
<feature type="chain" id="PRO_5043502951" description="Lipoprotein" evidence="3">
    <location>
        <begin position="27"/>
        <end position="182"/>
    </location>
</feature>
<organism evidence="4">
    <name type="scientific">Streptomyces sp. NBC_01401</name>
    <dbReference type="NCBI Taxonomy" id="2903854"/>
    <lineage>
        <taxon>Bacteria</taxon>
        <taxon>Bacillati</taxon>
        <taxon>Actinomycetota</taxon>
        <taxon>Actinomycetes</taxon>
        <taxon>Kitasatosporales</taxon>
        <taxon>Streptomycetaceae</taxon>
        <taxon>Streptomyces</taxon>
    </lineage>
</organism>
<dbReference type="AlphaFoldDB" id="A0AAU3GMK6"/>
<feature type="transmembrane region" description="Helical" evidence="2">
    <location>
        <begin position="155"/>
        <end position="173"/>
    </location>
</feature>
<reference evidence="4" key="1">
    <citation type="submission" date="2022-10" db="EMBL/GenBank/DDBJ databases">
        <title>The complete genomes of actinobacterial strains from the NBC collection.</title>
        <authorList>
            <person name="Joergensen T.S."/>
            <person name="Alvarez Arevalo M."/>
            <person name="Sterndorff E.B."/>
            <person name="Faurdal D."/>
            <person name="Vuksanovic O."/>
            <person name="Mourched A.-S."/>
            <person name="Charusanti P."/>
            <person name="Shaw S."/>
            <person name="Blin K."/>
            <person name="Weber T."/>
        </authorList>
    </citation>
    <scope>NUCLEOTIDE SEQUENCE</scope>
    <source>
        <strain evidence="4">NBC_01401</strain>
    </source>
</reference>
<keyword evidence="2" id="KW-0812">Transmembrane</keyword>
<protein>
    <recommendedName>
        <fullName evidence="5">Lipoprotein</fullName>
    </recommendedName>
</protein>
<keyword evidence="2" id="KW-1133">Transmembrane helix</keyword>
<dbReference type="PROSITE" id="PS51257">
    <property type="entry name" value="PROKAR_LIPOPROTEIN"/>
    <property type="match status" value="1"/>
</dbReference>